<name>A0A0C3C4A8_OIDMZ</name>
<dbReference type="Proteomes" id="UP000054321">
    <property type="component" value="Unassembled WGS sequence"/>
</dbReference>
<sequence length="420" mass="46918">MRDRVQKCSISNFKKNPYFLENSKPIAASEFIERRNRLARALNASGADAFVLEPGYSFQYYANISQTDWEPWEPEERPFLMVVKPVLNRTAGIIEAETAFLSPAFEAGRVRMLGIPSTEDLRIIEWEEQVNPYDTLKTNLFSEKDHIKIMVDEEMRDFIVRGLDASGFETQGLNVEVDMVRQVKSPAEIENLRAVNTGTVEAIRAMRPCLKPGLTEREVITILDNTLLSIGFDLFFNIVLFDSNAALPHGGFETGGKVLEYDTMVLIDVGAHYLGYSSDICRSFFINPPKSTSDEGLHAEKLRVWSIVLEAQSEAGKMFKPGNTAASVDIAARDVIDRAGYEGKFTHRLGHGIGIKAHESPYLNNGNHQAILHSGMTFTNEPGIYLEGRFGVRHEDIYLVKADGEAEVLSGSRAISAYEP</sequence>
<gene>
    <name evidence="2" type="ORF">OIDMADRAFT_46122</name>
</gene>
<dbReference type="SUPFAM" id="SSF55920">
    <property type="entry name" value="Creatinase/aminopeptidase"/>
    <property type="match status" value="1"/>
</dbReference>
<dbReference type="InterPro" id="IPR050659">
    <property type="entry name" value="Peptidase_M24B"/>
</dbReference>
<dbReference type="EMBL" id="KN832893">
    <property type="protein sequence ID" value="KIM93723.1"/>
    <property type="molecule type" value="Genomic_DNA"/>
</dbReference>
<dbReference type="InterPro" id="IPR000994">
    <property type="entry name" value="Pept_M24"/>
</dbReference>
<dbReference type="Gene3D" id="3.40.350.10">
    <property type="entry name" value="Creatinase/prolidase N-terminal domain"/>
    <property type="match status" value="1"/>
</dbReference>
<evidence type="ECO:0000259" key="1">
    <source>
        <dbReference type="Pfam" id="PF00557"/>
    </source>
</evidence>
<proteinExistence type="predicted"/>
<reference evidence="2 3" key="1">
    <citation type="submission" date="2014-04" db="EMBL/GenBank/DDBJ databases">
        <authorList>
            <consortium name="DOE Joint Genome Institute"/>
            <person name="Kuo A."/>
            <person name="Martino E."/>
            <person name="Perotto S."/>
            <person name="Kohler A."/>
            <person name="Nagy L.G."/>
            <person name="Floudas D."/>
            <person name="Copeland A."/>
            <person name="Barry K.W."/>
            <person name="Cichocki N."/>
            <person name="Veneault-Fourrey C."/>
            <person name="LaButti K."/>
            <person name="Lindquist E.A."/>
            <person name="Lipzen A."/>
            <person name="Lundell T."/>
            <person name="Morin E."/>
            <person name="Murat C."/>
            <person name="Sun H."/>
            <person name="Tunlid A."/>
            <person name="Henrissat B."/>
            <person name="Grigoriev I.V."/>
            <person name="Hibbett D.S."/>
            <person name="Martin F."/>
            <person name="Nordberg H.P."/>
            <person name="Cantor M.N."/>
            <person name="Hua S.X."/>
        </authorList>
    </citation>
    <scope>NUCLEOTIDE SEQUENCE [LARGE SCALE GENOMIC DNA]</scope>
    <source>
        <strain evidence="2 3">Zn</strain>
    </source>
</reference>
<dbReference type="OrthoDB" id="9995434at2759"/>
<feature type="domain" description="Peptidase M24" evidence="1">
    <location>
        <begin position="190"/>
        <end position="401"/>
    </location>
</feature>
<dbReference type="PANTHER" id="PTHR46112">
    <property type="entry name" value="AMINOPEPTIDASE"/>
    <property type="match status" value="1"/>
</dbReference>
<dbReference type="InParanoid" id="A0A0C3C4A8"/>
<reference evidence="3" key="2">
    <citation type="submission" date="2015-01" db="EMBL/GenBank/DDBJ databases">
        <title>Evolutionary Origins and Diversification of the Mycorrhizal Mutualists.</title>
        <authorList>
            <consortium name="DOE Joint Genome Institute"/>
            <consortium name="Mycorrhizal Genomics Consortium"/>
            <person name="Kohler A."/>
            <person name="Kuo A."/>
            <person name="Nagy L.G."/>
            <person name="Floudas D."/>
            <person name="Copeland A."/>
            <person name="Barry K.W."/>
            <person name="Cichocki N."/>
            <person name="Veneault-Fourrey C."/>
            <person name="LaButti K."/>
            <person name="Lindquist E.A."/>
            <person name="Lipzen A."/>
            <person name="Lundell T."/>
            <person name="Morin E."/>
            <person name="Murat C."/>
            <person name="Riley R."/>
            <person name="Ohm R."/>
            <person name="Sun H."/>
            <person name="Tunlid A."/>
            <person name="Henrissat B."/>
            <person name="Grigoriev I.V."/>
            <person name="Hibbett D.S."/>
            <person name="Martin F."/>
        </authorList>
    </citation>
    <scope>NUCLEOTIDE SEQUENCE [LARGE SCALE GENOMIC DNA]</scope>
    <source>
        <strain evidence="3">Zn</strain>
    </source>
</reference>
<dbReference type="Pfam" id="PF00557">
    <property type="entry name" value="Peptidase_M24"/>
    <property type="match status" value="1"/>
</dbReference>
<organism evidence="2 3">
    <name type="scientific">Oidiodendron maius (strain Zn)</name>
    <dbReference type="NCBI Taxonomy" id="913774"/>
    <lineage>
        <taxon>Eukaryota</taxon>
        <taxon>Fungi</taxon>
        <taxon>Dikarya</taxon>
        <taxon>Ascomycota</taxon>
        <taxon>Pezizomycotina</taxon>
        <taxon>Leotiomycetes</taxon>
        <taxon>Leotiomycetes incertae sedis</taxon>
        <taxon>Myxotrichaceae</taxon>
        <taxon>Oidiodendron</taxon>
    </lineage>
</organism>
<accession>A0A0C3C4A8</accession>
<dbReference type="SUPFAM" id="SSF53092">
    <property type="entry name" value="Creatinase/prolidase N-terminal domain"/>
    <property type="match status" value="1"/>
</dbReference>
<evidence type="ECO:0000313" key="2">
    <source>
        <dbReference type="EMBL" id="KIM93723.1"/>
    </source>
</evidence>
<evidence type="ECO:0000313" key="3">
    <source>
        <dbReference type="Proteomes" id="UP000054321"/>
    </source>
</evidence>
<keyword evidence="3" id="KW-1185">Reference proteome</keyword>
<dbReference type="AlphaFoldDB" id="A0A0C3C4A8"/>
<dbReference type="STRING" id="913774.A0A0C3C4A8"/>
<protein>
    <recommendedName>
        <fullName evidence="1">Peptidase M24 domain-containing protein</fullName>
    </recommendedName>
</protein>
<dbReference type="InterPro" id="IPR036005">
    <property type="entry name" value="Creatinase/aminopeptidase-like"/>
</dbReference>
<dbReference type="HOGENOM" id="CLU_017266_2_0_1"/>
<dbReference type="PANTHER" id="PTHR46112:SF2">
    <property type="entry name" value="XAA-PRO AMINOPEPTIDASE P-RELATED"/>
    <property type="match status" value="1"/>
</dbReference>
<dbReference type="Gene3D" id="3.90.230.10">
    <property type="entry name" value="Creatinase/methionine aminopeptidase superfamily"/>
    <property type="match status" value="1"/>
</dbReference>
<dbReference type="InterPro" id="IPR029149">
    <property type="entry name" value="Creatin/AminoP/Spt16_N"/>
</dbReference>